<dbReference type="Proteomes" id="UP000689195">
    <property type="component" value="Unassembled WGS sequence"/>
</dbReference>
<accession>A0A8S1TT40</accession>
<comment type="caution">
    <text evidence="1">The sequence shown here is derived from an EMBL/GenBank/DDBJ whole genome shotgun (WGS) entry which is preliminary data.</text>
</comment>
<evidence type="ECO:0000313" key="1">
    <source>
        <dbReference type="EMBL" id="CAD8154139.1"/>
    </source>
</evidence>
<sequence length="40" mass="4923">MFFKYQQSYMSVKEYSFGLITTNLKSIFVERENENNRSYE</sequence>
<organism evidence="1 2">
    <name type="scientific">Paramecium pentaurelia</name>
    <dbReference type="NCBI Taxonomy" id="43138"/>
    <lineage>
        <taxon>Eukaryota</taxon>
        <taxon>Sar</taxon>
        <taxon>Alveolata</taxon>
        <taxon>Ciliophora</taxon>
        <taxon>Intramacronucleata</taxon>
        <taxon>Oligohymenophorea</taxon>
        <taxon>Peniculida</taxon>
        <taxon>Parameciidae</taxon>
        <taxon>Paramecium</taxon>
    </lineage>
</organism>
<keyword evidence="2" id="KW-1185">Reference proteome</keyword>
<evidence type="ECO:0000313" key="2">
    <source>
        <dbReference type="Proteomes" id="UP000689195"/>
    </source>
</evidence>
<reference evidence="1" key="1">
    <citation type="submission" date="2021-01" db="EMBL/GenBank/DDBJ databases">
        <authorList>
            <consortium name="Genoscope - CEA"/>
            <person name="William W."/>
        </authorList>
    </citation>
    <scope>NUCLEOTIDE SEQUENCE</scope>
</reference>
<proteinExistence type="predicted"/>
<dbReference type="AlphaFoldDB" id="A0A8S1TT40"/>
<gene>
    <name evidence="1" type="ORF">PPENT_87.1.T0250221</name>
</gene>
<name>A0A8S1TT40_9CILI</name>
<dbReference type="EMBL" id="CAJJDO010000025">
    <property type="protein sequence ID" value="CAD8154139.1"/>
    <property type="molecule type" value="Genomic_DNA"/>
</dbReference>
<protein>
    <submittedName>
        <fullName evidence="1">Uncharacterized protein</fullName>
    </submittedName>
</protein>
<dbReference type="OrthoDB" id="272512at2759"/>